<dbReference type="Gene3D" id="3.40.190.290">
    <property type="match status" value="1"/>
</dbReference>
<keyword evidence="2" id="KW-0805">Transcription regulation</keyword>
<evidence type="ECO:0000256" key="4">
    <source>
        <dbReference type="ARBA" id="ARBA00023163"/>
    </source>
</evidence>
<dbReference type="InterPro" id="IPR036388">
    <property type="entry name" value="WH-like_DNA-bd_sf"/>
</dbReference>
<dbReference type="Proteomes" id="UP001198962">
    <property type="component" value="Unassembled WGS sequence"/>
</dbReference>
<keyword evidence="7" id="KW-1185">Reference proteome</keyword>
<dbReference type="InterPro" id="IPR036390">
    <property type="entry name" value="WH_DNA-bd_sf"/>
</dbReference>
<dbReference type="GO" id="GO:0005829">
    <property type="term" value="C:cytosol"/>
    <property type="evidence" value="ECO:0007669"/>
    <property type="project" value="TreeGrafter"/>
</dbReference>
<dbReference type="InterPro" id="IPR000847">
    <property type="entry name" value="LysR_HTH_N"/>
</dbReference>
<dbReference type="PRINTS" id="PR00039">
    <property type="entry name" value="HTHLYSR"/>
</dbReference>
<dbReference type="PROSITE" id="PS50931">
    <property type="entry name" value="HTH_LYSR"/>
    <property type="match status" value="1"/>
</dbReference>
<gene>
    <name evidence="6" type="ORF">LKD32_07300</name>
</gene>
<sequence length="311" mass="35296">MTSKELLYVKTVADEKNISRAAKKLFMAQPSLSQSIQRIEESVGTPLFNRTSSGLTLTFAGERYYHMATQVLKMFEDFELEISDINNLKTGRIHLGITNHLGTLILARVLPRFREICSHVELDICEENSVRLEKMLLSGELDFAIMHTPPQQHAQPQLHYDVMSRDPFVISLAPDHPLLKKAFEKSGYPYPVLDPKLLKDEPFLMLHREQRIRQITDAVLLKAGISQPHCVLTLRNFETAQLLSAQGMGVTLVPLQYSRIASAEYRPAFLSINELYGAYWDLCIASLNNGFLSKADQLFIRIMKETCGNLT</sequence>
<dbReference type="Gene3D" id="1.10.10.10">
    <property type="entry name" value="Winged helix-like DNA-binding domain superfamily/Winged helix DNA-binding domain"/>
    <property type="match status" value="1"/>
</dbReference>
<evidence type="ECO:0000256" key="1">
    <source>
        <dbReference type="ARBA" id="ARBA00009437"/>
    </source>
</evidence>
<name>A0AAE3DJZ5_9FIRM</name>
<evidence type="ECO:0000256" key="2">
    <source>
        <dbReference type="ARBA" id="ARBA00023015"/>
    </source>
</evidence>
<dbReference type="Pfam" id="PF00126">
    <property type="entry name" value="HTH_1"/>
    <property type="match status" value="1"/>
</dbReference>
<feature type="domain" description="HTH lysR-type" evidence="5">
    <location>
        <begin position="1"/>
        <end position="58"/>
    </location>
</feature>
<keyword evidence="3" id="KW-0238">DNA-binding</keyword>
<dbReference type="AlphaFoldDB" id="A0AAE3DJZ5"/>
<reference evidence="6" key="1">
    <citation type="submission" date="2021-10" db="EMBL/GenBank/DDBJ databases">
        <title>Anaerobic single-cell dispensing facilitates the cultivation of human gut bacteria.</title>
        <authorList>
            <person name="Afrizal A."/>
        </authorList>
    </citation>
    <scope>NUCLEOTIDE SEQUENCE</scope>
    <source>
        <strain evidence="6">CLA-AA-H274</strain>
    </source>
</reference>
<dbReference type="GO" id="GO:0003700">
    <property type="term" value="F:DNA-binding transcription factor activity"/>
    <property type="evidence" value="ECO:0007669"/>
    <property type="project" value="InterPro"/>
</dbReference>
<comment type="similarity">
    <text evidence="1">Belongs to the LysR transcriptional regulatory family.</text>
</comment>
<dbReference type="FunFam" id="1.10.10.10:FF:000001">
    <property type="entry name" value="LysR family transcriptional regulator"/>
    <property type="match status" value="1"/>
</dbReference>
<dbReference type="RefSeq" id="WP_308451251.1">
    <property type="nucleotide sequence ID" value="NZ_JAJEPU010000017.1"/>
</dbReference>
<proteinExistence type="inferred from homology"/>
<dbReference type="InterPro" id="IPR005119">
    <property type="entry name" value="LysR_subst-bd"/>
</dbReference>
<dbReference type="SUPFAM" id="SSF46785">
    <property type="entry name" value="Winged helix' DNA-binding domain"/>
    <property type="match status" value="1"/>
</dbReference>
<comment type="caution">
    <text evidence="6">The sequence shown here is derived from an EMBL/GenBank/DDBJ whole genome shotgun (WGS) entry which is preliminary data.</text>
</comment>
<evidence type="ECO:0000256" key="3">
    <source>
        <dbReference type="ARBA" id="ARBA00023125"/>
    </source>
</evidence>
<dbReference type="EMBL" id="JAJEPU010000017">
    <property type="protein sequence ID" value="MCC2164687.1"/>
    <property type="molecule type" value="Genomic_DNA"/>
</dbReference>
<evidence type="ECO:0000313" key="7">
    <source>
        <dbReference type="Proteomes" id="UP001198962"/>
    </source>
</evidence>
<dbReference type="SUPFAM" id="SSF53850">
    <property type="entry name" value="Periplasmic binding protein-like II"/>
    <property type="match status" value="1"/>
</dbReference>
<dbReference type="PANTHER" id="PTHR30419">
    <property type="entry name" value="HTH-TYPE TRANSCRIPTIONAL REGULATOR YBHD"/>
    <property type="match status" value="1"/>
</dbReference>
<organism evidence="6 7">
    <name type="scientific">Brotaphodocola catenula</name>
    <dbReference type="NCBI Taxonomy" id="2885361"/>
    <lineage>
        <taxon>Bacteria</taxon>
        <taxon>Bacillati</taxon>
        <taxon>Bacillota</taxon>
        <taxon>Clostridia</taxon>
        <taxon>Lachnospirales</taxon>
        <taxon>Lachnospiraceae</taxon>
        <taxon>Brotaphodocola</taxon>
    </lineage>
</organism>
<dbReference type="CDD" id="cd05466">
    <property type="entry name" value="PBP2_LTTR_substrate"/>
    <property type="match status" value="1"/>
</dbReference>
<keyword evidence="4" id="KW-0804">Transcription</keyword>
<evidence type="ECO:0000313" key="6">
    <source>
        <dbReference type="EMBL" id="MCC2164687.1"/>
    </source>
</evidence>
<dbReference type="Pfam" id="PF03466">
    <property type="entry name" value="LysR_substrate"/>
    <property type="match status" value="1"/>
</dbReference>
<dbReference type="GO" id="GO:0003677">
    <property type="term" value="F:DNA binding"/>
    <property type="evidence" value="ECO:0007669"/>
    <property type="project" value="UniProtKB-KW"/>
</dbReference>
<dbReference type="InterPro" id="IPR050950">
    <property type="entry name" value="HTH-type_LysR_regulators"/>
</dbReference>
<accession>A0AAE3DJZ5</accession>
<protein>
    <submittedName>
        <fullName evidence="6">LysR family transcriptional regulator</fullName>
    </submittedName>
</protein>
<evidence type="ECO:0000259" key="5">
    <source>
        <dbReference type="PROSITE" id="PS50931"/>
    </source>
</evidence>